<evidence type="ECO:0000313" key="3">
    <source>
        <dbReference type="Proteomes" id="UP000198634"/>
    </source>
</evidence>
<accession>A0A1H9EGX3</accession>
<evidence type="ECO:0000313" key="2">
    <source>
        <dbReference type="EMBL" id="SEQ24899.1"/>
    </source>
</evidence>
<feature type="compositionally biased region" description="Basic and acidic residues" evidence="1">
    <location>
        <begin position="321"/>
        <end position="332"/>
    </location>
</feature>
<proteinExistence type="predicted"/>
<evidence type="ECO:0000256" key="1">
    <source>
        <dbReference type="SAM" id="MobiDB-lite"/>
    </source>
</evidence>
<dbReference type="STRING" id="657014.SAMN04488092_10546"/>
<organism evidence="2 3">
    <name type="scientific">Thalassovita taeanensis</name>
    <dbReference type="NCBI Taxonomy" id="657014"/>
    <lineage>
        <taxon>Bacteria</taxon>
        <taxon>Pseudomonadati</taxon>
        <taxon>Pseudomonadota</taxon>
        <taxon>Alphaproteobacteria</taxon>
        <taxon>Rhodobacterales</taxon>
        <taxon>Roseobacteraceae</taxon>
        <taxon>Thalassovita</taxon>
    </lineage>
</organism>
<sequence>MMGAVTATRPSFAAPGGKVRSVLDIILHIGAHRTASTSFQAYLRENAGRLLGQGVGYWGPLRTRRGVLTGIQPEPGQSAAQKRRAVGRLHLRCTQAADAGVRQLLISDENMPGTPQGNIGSGGLYPAMGERMARFGVAFGGRVSRVVLSVRSQESYWASILAMSVARGHALPRRAKLEKIAQNPRRWREVITDLACAMPDVPLEIMPHETYAGLPERRLSRMLNGAIPTPRTHARLWLNRAPDLPHLREALRLRGENPAALQDGNGHWHPFDAAQVADLRSAYADDLTWLRAGADGLANLITETAPEKMGMTPHDSAMTRGQDHDRQKGRVA</sequence>
<feature type="region of interest" description="Disordered" evidence="1">
    <location>
        <begin position="308"/>
        <end position="332"/>
    </location>
</feature>
<dbReference type="Proteomes" id="UP000198634">
    <property type="component" value="Unassembled WGS sequence"/>
</dbReference>
<name>A0A1H9EGX3_9RHOB</name>
<protein>
    <submittedName>
        <fullName evidence="2">Uncharacterized protein</fullName>
    </submittedName>
</protein>
<reference evidence="2 3" key="1">
    <citation type="submission" date="2016-10" db="EMBL/GenBank/DDBJ databases">
        <authorList>
            <person name="de Groot N.N."/>
        </authorList>
    </citation>
    <scope>NUCLEOTIDE SEQUENCE [LARGE SCALE GENOMIC DNA]</scope>
    <source>
        <strain evidence="2 3">DSM 22007</strain>
    </source>
</reference>
<gene>
    <name evidence="2" type="ORF">SAMN04488092_10546</name>
</gene>
<keyword evidence="3" id="KW-1185">Reference proteome</keyword>
<dbReference type="EMBL" id="FOEP01000005">
    <property type="protein sequence ID" value="SEQ24899.1"/>
    <property type="molecule type" value="Genomic_DNA"/>
</dbReference>
<dbReference type="AlphaFoldDB" id="A0A1H9EGX3"/>